<evidence type="ECO:0000313" key="3">
    <source>
        <dbReference type="Proteomes" id="UP000594364"/>
    </source>
</evidence>
<dbReference type="CDD" id="cd03676">
    <property type="entry name" value="NUDIX_Tnr3_like"/>
    <property type="match status" value="1"/>
</dbReference>
<dbReference type="EMBL" id="CP031385">
    <property type="protein sequence ID" value="QPG93670.1"/>
    <property type="molecule type" value="Genomic_DNA"/>
</dbReference>
<dbReference type="PROSITE" id="PS51462">
    <property type="entry name" value="NUDIX"/>
    <property type="match status" value="1"/>
</dbReference>
<dbReference type="AlphaFoldDB" id="A0A7S9KJT9"/>
<dbReference type="PANTHER" id="PTHR13622:SF8">
    <property type="entry name" value="THIAMIN PYROPHOSPHOKINASE 1"/>
    <property type="match status" value="1"/>
</dbReference>
<dbReference type="OrthoDB" id="10261522at2759"/>
<dbReference type="SUPFAM" id="SSF55811">
    <property type="entry name" value="Nudix"/>
    <property type="match status" value="1"/>
</dbReference>
<proteinExistence type="predicted"/>
<dbReference type="FunFam" id="3.90.79.10:FF:000019">
    <property type="entry name" value="Thiamin pyrophosphokinase, putative"/>
    <property type="match status" value="1"/>
</dbReference>
<protein>
    <recommendedName>
        <fullName evidence="1">Nudix hydrolase domain-containing protein</fullName>
    </recommendedName>
</protein>
<dbReference type="Pfam" id="PF00293">
    <property type="entry name" value="NUDIX"/>
    <property type="match status" value="1"/>
</dbReference>
<dbReference type="Gene3D" id="3.90.79.10">
    <property type="entry name" value="Nucleoside Triphosphate Pyrophosphohydrolase"/>
    <property type="match status" value="1"/>
</dbReference>
<feature type="domain" description="Nudix hydrolase" evidence="1">
    <location>
        <begin position="162"/>
        <end position="306"/>
    </location>
</feature>
<accession>A0A7S9KJT9</accession>
<dbReference type="PANTHER" id="PTHR13622">
    <property type="entry name" value="THIAMIN PYROPHOSPHOKINASE"/>
    <property type="match status" value="1"/>
</dbReference>
<dbReference type="InterPro" id="IPR000086">
    <property type="entry name" value="NUDIX_hydrolase_dom"/>
</dbReference>
<name>A0A7S9KJT9_EPIFF</name>
<sequence length="341" mass="37923">MGARSKPGWWWKVEKVEVKPSIIMGTPAAKAPRPPSLPDLIAIVDNVPIDFETNCAPYYRLHISPDPRTHGYVHPNTVSRMPWPSSFIINHDDRRITLSPCPPATSLSVHANAAFQQAVDAAIDNSIFPTLNGMHSEHFRVMGARSFVQIERFAASLFGIATRGAHLTCYVRAARGPPKIWVARRSANMLTYPGLLDSTVAGGVKADHSPLDCILAEATEEASLPEDLVAKHVRSVGVVTLANRNARTDLHHSEVLYVYDLELPAGVVPRPQDGEVDEFVLMDCDEVQRRMVGLEFKPNVCPVMIDFMIRHGVITPEQEREYVEICNRLRRKLPVPTTSDE</sequence>
<reference evidence="2 3" key="1">
    <citation type="journal article" date="2018" name="PLoS Genet.">
        <title>Repeat elements organise 3D genome structure and mediate transcription in the filamentous fungus Epichloe festucae.</title>
        <authorList>
            <person name="Winter D.J."/>
            <person name="Ganley A.R.D."/>
            <person name="Young C.A."/>
            <person name="Liachko I."/>
            <person name="Schardl C.L."/>
            <person name="Dupont P.Y."/>
            <person name="Berry D."/>
            <person name="Ram A."/>
            <person name="Scott B."/>
            <person name="Cox M.P."/>
        </authorList>
    </citation>
    <scope>NUCLEOTIDE SEQUENCE [LARGE SCALE GENOMIC DNA]</scope>
    <source>
        <strain evidence="2 3">Fl1</strain>
    </source>
</reference>
<organism evidence="2 3">
    <name type="scientific">Epichloe festucae (strain Fl1)</name>
    <dbReference type="NCBI Taxonomy" id="877507"/>
    <lineage>
        <taxon>Eukaryota</taxon>
        <taxon>Fungi</taxon>
        <taxon>Dikarya</taxon>
        <taxon>Ascomycota</taxon>
        <taxon>Pezizomycotina</taxon>
        <taxon>Sordariomycetes</taxon>
        <taxon>Hypocreomycetidae</taxon>
        <taxon>Hypocreales</taxon>
        <taxon>Clavicipitaceae</taxon>
        <taxon>Epichloe</taxon>
    </lineage>
</organism>
<dbReference type="InterPro" id="IPR015797">
    <property type="entry name" value="NUDIX_hydrolase-like_dom_sf"/>
</dbReference>
<evidence type="ECO:0000259" key="1">
    <source>
        <dbReference type="PROSITE" id="PS51462"/>
    </source>
</evidence>
<keyword evidence="3" id="KW-1185">Reference proteome</keyword>
<gene>
    <name evidence="2" type="ORF">C2857_001621</name>
</gene>
<evidence type="ECO:0000313" key="2">
    <source>
        <dbReference type="EMBL" id="QPG93670.1"/>
    </source>
</evidence>
<dbReference type="GO" id="GO:0044715">
    <property type="term" value="F:8-oxo-dGDP phosphatase activity"/>
    <property type="evidence" value="ECO:0007669"/>
    <property type="project" value="TreeGrafter"/>
</dbReference>
<dbReference type="Proteomes" id="UP000594364">
    <property type="component" value="Chromosome 1"/>
</dbReference>